<evidence type="ECO:0000313" key="1">
    <source>
        <dbReference type="EMBL" id="KAE9051779.1"/>
    </source>
</evidence>
<protein>
    <submittedName>
        <fullName evidence="1">Uncharacterized protein</fullName>
    </submittedName>
</protein>
<sequence length="101" mass="11548">MTFVAPRLTIRQADLVSSAVWVALRGRKKRFLKLVRFLCANNYLRPPEGLPRINFTNRFDPDFDNATARARYGFAVSQLQLSVTKLQLPRPEIRTGENGTL</sequence>
<dbReference type="AlphaFoldDB" id="A0A6A3PE11"/>
<reference evidence="1 2" key="1">
    <citation type="submission" date="2018-09" db="EMBL/GenBank/DDBJ databases">
        <title>Genomic investigation of the strawberry pathogen Phytophthora fragariae indicates pathogenicity is determined by transcriptional variation in three key races.</title>
        <authorList>
            <person name="Adams T.M."/>
            <person name="Armitage A.D."/>
            <person name="Sobczyk M.K."/>
            <person name="Bates H.J."/>
            <person name="Dunwell J.M."/>
            <person name="Nellist C.F."/>
            <person name="Harrison R.J."/>
        </authorList>
    </citation>
    <scope>NUCLEOTIDE SEQUENCE [LARGE SCALE GENOMIC DNA]</scope>
    <source>
        <strain evidence="1 2">SCRP249</strain>
    </source>
</reference>
<dbReference type="EMBL" id="QXFV01000033">
    <property type="protein sequence ID" value="KAE9051779.1"/>
    <property type="molecule type" value="Genomic_DNA"/>
</dbReference>
<proteinExistence type="predicted"/>
<accession>A0A6A3PE11</accession>
<dbReference type="Proteomes" id="UP000429607">
    <property type="component" value="Unassembled WGS sequence"/>
</dbReference>
<gene>
    <name evidence="1" type="ORF">PR001_g1132</name>
</gene>
<comment type="caution">
    <text evidence="1">The sequence shown here is derived from an EMBL/GenBank/DDBJ whole genome shotgun (WGS) entry which is preliminary data.</text>
</comment>
<organism evidence="1 2">
    <name type="scientific">Phytophthora rubi</name>
    <dbReference type="NCBI Taxonomy" id="129364"/>
    <lineage>
        <taxon>Eukaryota</taxon>
        <taxon>Sar</taxon>
        <taxon>Stramenopiles</taxon>
        <taxon>Oomycota</taxon>
        <taxon>Peronosporomycetes</taxon>
        <taxon>Peronosporales</taxon>
        <taxon>Peronosporaceae</taxon>
        <taxon>Phytophthora</taxon>
    </lineage>
</organism>
<name>A0A6A3PE11_9STRA</name>
<evidence type="ECO:0000313" key="2">
    <source>
        <dbReference type="Proteomes" id="UP000429607"/>
    </source>
</evidence>